<feature type="domain" description="AAA+ ATPase" evidence="1">
    <location>
        <begin position="75"/>
        <end position="246"/>
    </location>
</feature>
<accession>A0A2W5HDU3</accession>
<dbReference type="GO" id="GO:0006261">
    <property type="term" value="P:DNA-templated DNA replication"/>
    <property type="evidence" value="ECO:0007669"/>
    <property type="project" value="TreeGrafter"/>
</dbReference>
<dbReference type="PANTHER" id="PTHR11669">
    <property type="entry name" value="REPLICATION FACTOR C / DNA POLYMERASE III GAMMA-TAU SUBUNIT"/>
    <property type="match status" value="1"/>
</dbReference>
<comment type="caution">
    <text evidence="2">The sequence shown here is derived from an EMBL/GenBank/DDBJ whole genome shotgun (WGS) entry which is preliminary data.</text>
</comment>
<dbReference type="InterPro" id="IPR003593">
    <property type="entry name" value="AAA+_ATPase"/>
</dbReference>
<dbReference type="PANTHER" id="PTHR11669:SF8">
    <property type="entry name" value="DNA POLYMERASE III SUBUNIT DELTA"/>
    <property type="match status" value="1"/>
</dbReference>
<name>A0A2W5HDU3_9BACT</name>
<dbReference type="SUPFAM" id="SSF52540">
    <property type="entry name" value="P-loop containing nucleoside triphosphate hydrolases"/>
    <property type="match status" value="1"/>
</dbReference>
<sequence length="406" mass="45628">MVPLHHRLDCFAALAMTVEHIMLFDDFEEELEDEDFVPDTTAELFENPEPRAQHLLIGHADIEKKLLDLFQGGRHPHAIIFAGPQGIGKATMAFRLARYLLKSAEDEYNNALAGPSMFGDEPAIAKDLNVDSKEQVFSKVASAGHPDLLTIERLYDEKKDRRKTEVSVDEIRRIAPFMRKTPAIDGGWRIVIVDDADTMNRNSQNSILKILEEPPEKSLLILVTHRPGALLPTIFSRSSLINFYPLENQLLIGFLSRVNPRLDRDDKELVISMAEGSLGRAVEYADDKSMDVIKQTSELLKAWPKLDWVKIQFFSETIGKGATPEAQRAFQDYLLWVSSTLLKAKAAGLPIPTALSVFSTIGQEVSLAGWLQICDTLKEHFTRIHTGNLDKRFAVMGAFTIFENNV</sequence>
<dbReference type="InterPro" id="IPR050238">
    <property type="entry name" value="DNA_Rep/Repair_Clamp_Loader"/>
</dbReference>
<protein>
    <submittedName>
        <fullName evidence="2">DNA polymerase III subunit delta</fullName>
    </submittedName>
</protein>
<proteinExistence type="predicted"/>
<dbReference type="Proteomes" id="UP000249739">
    <property type="component" value="Unassembled WGS sequence"/>
</dbReference>
<dbReference type="Pfam" id="PF13177">
    <property type="entry name" value="DNA_pol3_delta2"/>
    <property type="match status" value="1"/>
</dbReference>
<reference evidence="2 3" key="1">
    <citation type="submission" date="2017-08" db="EMBL/GenBank/DDBJ databases">
        <title>Infants hospitalized years apart are colonized by the same room-sourced microbial strains.</title>
        <authorList>
            <person name="Brooks B."/>
            <person name="Olm M.R."/>
            <person name="Firek B.A."/>
            <person name="Baker R."/>
            <person name="Thomas B.C."/>
            <person name="Morowitz M.J."/>
            <person name="Banfield J.F."/>
        </authorList>
    </citation>
    <scope>NUCLEOTIDE SEQUENCE [LARGE SCALE GENOMIC DNA]</scope>
    <source>
        <strain evidence="2">S2_006_000_R2_64</strain>
    </source>
</reference>
<dbReference type="GO" id="GO:0009360">
    <property type="term" value="C:DNA polymerase III complex"/>
    <property type="evidence" value="ECO:0007669"/>
    <property type="project" value="TreeGrafter"/>
</dbReference>
<dbReference type="EMBL" id="QFOT01000032">
    <property type="protein sequence ID" value="PZP56266.1"/>
    <property type="molecule type" value="Genomic_DNA"/>
</dbReference>
<dbReference type="NCBIfam" id="NF005677">
    <property type="entry name" value="PRK07471.1"/>
    <property type="match status" value="1"/>
</dbReference>
<organism evidence="2 3">
    <name type="scientific">Micavibrio aeruginosavorus</name>
    <dbReference type="NCBI Taxonomy" id="349221"/>
    <lineage>
        <taxon>Bacteria</taxon>
        <taxon>Pseudomonadati</taxon>
        <taxon>Bdellovibrionota</taxon>
        <taxon>Bdellovibrionia</taxon>
        <taxon>Bdellovibrionales</taxon>
        <taxon>Pseudobdellovibrionaceae</taxon>
        <taxon>Micavibrio</taxon>
    </lineage>
</organism>
<evidence type="ECO:0000313" key="3">
    <source>
        <dbReference type="Proteomes" id="UP000249739"/>
    </source>
</evidence>
<dbReference type="InterPro" id="IPR027417">
    <property type="entry name" value="P-loop_NTPase"/>
</dbReference>
<dbReference type="AlphaFoldDB" id="A0A2W5HDU3"/>
<dbReference type="Gene3D" id="3.40.50.300">
    <property type="entry name" value="P-loop containing nucleotide triphosphate hydrolases"/>
    <property type="match status" value="1"/>
</dbReference>
<gene>
    <name evidence="2" type="ORF">DI586_04355</name>
</gene>
<evidence type="ECO:0000313" key="2">
    <source>
        <dbReference type="EMBL" id="PZP56266.1"/>
    </source>
</evidence>
<evidence type="ECO:0000259" key="1">
    <source>
        <dbReference type="SMART" id="SM00382"/>
    </source>
</evidence>
<dbReference type="SMART" id="SM00382">
    <property type="entry name" value="AAA"/>
    <property type="match status" value="1"/>
</dbReference>